<keyword evidence="4" id="KW-1185">Reference proteome</keyword>
<evidence type="ECO:0000313" key="4">
    <source>
        <dbReference type="Proteomes" id="UP000509742"/>
    </source>
</evidence>
<sequence length="114" mass="12770">MQKIGYSSSPIAYEHEGIRLEGGVKRISSNLFLLEGHLQGRIQVECARSAKPFFKEILQDLKVFICDGIFDPKEGNEAGIDALDVIESFDGMIDIADVLYSEVQSIQADYHYLD</sequence>
<protein>
    <submittedName>
        <fullName evidence="2">Uncharacterized protein</fullName>
    </submittedName>
</protein>
<dbReference type="Proteomes" id="UP000509742">
    <property type="component" value="Chromosome"/>
</dbReference>
<accession>A0A6J4CYY4</accession>
<reference evidence="1 4" key="2">
    <citation type="submission" date="2020-04" db="EMBL/GenBank/DDBJ databases">
        <title>Genomic analysis of gastric non-Helicobacter pylori Helicobacters isolated in Japan.</title>
        <authorList>
            <person name="Suzuki M."/>
            <person name="Rimbara E."/>
        </authorList>
    </citation>
    <scope>NUCLEOTIDE SEQUENCE [LARGE SCALE GENOMIC DNA]</scope>
    <source>
        <strain evidence="1 4">NHP19-0020</strain>
    </source>
</reference>
<reference evidence="2 3" key="1">
    <citation type="submission" date="2019-06" db="EMBL/GenBank/DDBJ databases">
        <title>Complete genome sequence of Helicobacter suis SNTW101c.</title>
        <authorList>
            <person name="Rimbara E."/>
            <person name="Suzuki M."/>
            <person name="Matsui H."/>
            <person name="Nakamura M."/>
            <person name="Mori S."/>
            <person name="Shibayama K."/>
        </authorList>
    </citation>
    <scope>NUCLEOTIDE SEQUENCE [LARGE SCALE GENOMIC DNA]</scope>
    <source>
        <strain evidence="2 3">SNTW101c</strain>
    </source>
</reference>
<organism evidence="2 3">
    <name type="scientific">Helicobacter suis</name>
    <dbReference type="NCBI Taxonomy" id="104628"/>
    <lineage>
        <taxon>Bacteria</taxon>
        <taxon>Pseudomonadati</taxon>
        <taxon>Campylobacterota</taxon>
        <taxon>Epsilonproteobacteria</taxon>
        <taxon>Campylobacterales</taxon>
        <taxon>Helicobacteraceae</taxon>
        <taxon>Helicobacter</taxon>
    </lineage>
</organism>
<dbReference type="EMBL" id="AP023036">
    <property type="protein sequence ID" value="BCD46176.1"/>
    <property type="molecule type" value="Genomic_DNA"/>
</dbReference>
<evidence type="ECO:0000313" key="3">
    <source>
        <dbReference type="Proteomes" id="UP000317935"/>
    </source>
</evidence>
<name>A0A6J4CYY4_9HELI</name>
<evidence type="ECO:0000313" key="1">
    <source>
        <dbReference type="EMBL" id="BCD46176.1"/>
    </source>
</evidence>
<dbReference type="EMBL" id="AP019774">
    <property type="protein sequence ID" value="BCD70364.1"/>
    <property type="molecule type" value="Genomic_DNA"/>
</dbReference>
<gene>
    <name evidence="1" type="ORF">NHP190020_12150</name>
    <name evidence="2" type="ORF">SNTW_10090</name>
</gene>
<dbReference type="AlphaFoldDB" id="A0A6J4CYY4"/>
<evidence type="ECO:0000313" key="2">
    <source>
        <dbReference type="EMBL" id="BCD70364.1"/>
    </source>
</evidence>
<proteinExistence type="predicted"/>
<dbReference type="Proteomes" id="UP000317935">
    <property type="component" value="Chromosome"/>
</dbReference>